<accession>A0A8K0SVP0</accession>
<comment type="caution">
    <text evidence="2">The sequence shown here is derived from an EMBL/GenBank/DDBJ whole genome shotgun (WGS) entry which is preliminary data.</text>
</comment>
<dbReference type="EMBL" id="JAGPNK010000004">
    <property type="protein sequence ID" value="KAH7322732.1"/>
    <property type="molecule type" value="Genomic_DNA"/>
</dbReference>
<reference evidence="2" key="1">
    <citation type="journal article" date="2021" name="Nat. Commun.">
        <title>Genetic determinants of endophytism in the Arabidopsis root mycobiome.</title>
        <authorList>
            <person name="Mesny F."/>
            <person name="Miyauchi S."/>
            <person name="Thiergart T."/>
            <person name="Pickel B."/>
            <person name="Atanasova L."/>
            <person name="Karlsson M."/>
            <person name="Huettel B."/>
            <person name="Barry K.W."/>
            <person name="Haridas S."/>
            <person name="Chen C."/>
            <person name="Bauer D."/>
            <person name="Andreopoulos W."/>
            <person name="Pangilinan J."/>
            <person name="LaButti K."/>
            <person name="Riley R."/>
            <person name="Lipzen A."/>
            <person name="Clum A."/>
            <person name="Drula E."/>
            <person name="Henrissat B."/>
            <person name="Kohler A."/>
            <person name="Grigoriev I.V."/>
            <person name="Martin F.M."/>
            <person name="Hacquard S."/>
        </authorList>
    </citation>
    <scope>NUCLEOTIDE SEQUENCE</scope>
    <source>
        <strain evidence="2">MPI-CAGE-CH-0235</strain>
    </source>
</reference>
<sequence length="398" mass="44282">MFRFPYHYVLIAFHSFIVLTIKRLSHLNHPTRKMASSDEKDVKQVSAGEKHQTEPDAPSPKRVKTEDEQDAPRDENGADDDRKASSDEKNGEDKKSSNHEDTAEKPGQEPNVPAGILEKGLIYFFIRGRVNINDPLGVQEIARSYLLLRPVSRDAKLGAGPIGDASNARLLALPKKTLPTRGRDRFMVFVEAAGVGFGKLRDEFLASTDYTTKTAGNRHTPAPRPVGEGVYAITTTGRESHLVYMLTLPEQPGDMQREIGLKDRGSFIMSTKNPDYPGPANSQLREGPDFPKKIKEEFRSLRWMPSKPEHLNYANAQVLLIGEPVKDEQDIGAAEYQEGQDTEPFEIIEHLEDEDLDRMKHLATSASAAIYADLEADAKDRPPLKTEKKPDGEAAAAE</sequence>
<proteinExistence type="predicted"/>
<dbReference type="Proteomes" id="UP000813444">
    <property type="component" value="Unassembled WGS sequence"/>
</dbReference>
<feature type="compositionally biased region" description="Basic and acidic residues" evidence="1">
    <location>
        <begin position="63"/>
        <end position="107"/>
    </location>
</feature>
<keyword evidence="3" id="KW-1185">Reference proteome</keyword>
<name>A0A8K0SVP0_9HYPO</name>
<protein>
    <submittedName>
        <fullName evidence="2">Uncharacterized protein</fullName>
    </submittedName>
</protein>
<evidence type="ECO:0000313" key="3">
    <source>
        <dbReference type="Proteomes" id="UP000813444"/>
    </source>
</evidence>
<evidence type="ECO:0000256" key="1">
    <source>
        <dbReference type="SAM" id="MobiDB-lite"/>
    </source>
</evidence>
<evidence type="ECO:0000313" key="2">
    <source>
        <dbReference type="EMBL" id="KAH7322732.1"/>
    </source>
</evidence>
<dbReference type="AlphaFoldDB" id="A0A8K0SVP0"/>
<dbReference type="PANTHER" id="PTHR34776:SF1">
    <property type="entry name" value="F17F16.3 PROTEIN"/>
    <property type="match status" value="1"/>
</dbReference>
<feature type="compositionally biased region" description="Basic and acidic residues" evidence="1">
    <location>
        <begin position="376"/>
        <end position="392"/>
    </location>
</feature>
<dbReference type="PANTHER" id="PTHR34776">
    <property type="entry name" value="F17F16.3 PROTEIN"/>
    <property type="match status" value="1"/>
</dbReference>
<dbReference type="OrthoDB" id="1028014at2759"/>
<feature type="region of interest" description="Disordered" evidence="1">
    <location>
        <begin position="373"/>
        <end position="398"/>
    </location>
</feature>
<feature type="compositionally biased region" description="Basic and acidic residues" evidence="1">
    <location>
        <begin position="35"/>
        <end position="54"/>
    </location>
</feature>
<organism evidence="2 3">
    <name type="scientific">Stachybotrys elegans</name>
    <dbReference type="NCBI Taxonomy" id="80388"/>
    <lineage>
        <taxon>Eukaryota</taxon>
        <taxon>Fungi</taxon>
        <taxon>Dikarya</taxon>
        <taxon>Ascomycota</taxon>
        <taxon>Pezizomycotina</taxon>
        <taxon>Sordariomycetes</taxon>
        <taxon>Hypocreomycetidae</taxon>
        <taxon>Hypocreales</taxon>
        <taxon>Stachybotryaceae</taxon>
        <taxon>Stachybotrys</taxon>
    </lineage>
</organism>
<gene>
    <name evidence="2" type="ORF">B0I35DRAFT_426335</name>
</gene>
<feature type="region of interest" description="Disordered" evidence="1">
    <location>
        <begin position="30"/>
        <end position="113"/>
    </location>
</feature>